<dbReference type="InterPro" id="IPR011042">
    <property type="entry name" value="6-blade_b-propeller_TolB-like"/>
</dbReference>
<evidence type="ECO:0000313" key="5">
    <source>
        <dbReference type="Proteomes" id="UP000694864"/>
    </source>
</evidence>
<evidence type="ECO:0000256" key="3">
    <source>
        <dbReference type="SAM" id="Phobius"/>
    </source>
</evidence>
<reference evidence="6" key="2">
    <citation type="submission" date="2025-08" db="UniProtKB">
        <authorList>
            <consortium name="RefSeq"/>
        </authorList>
    </citation>
    <scope>IDENTIFICATION</scope>
    <source>
        <tissue evidence="6">Leaf</tissue>
    </source>
</reference>
<dbReference type="GeneID" id="104776509"/>
<proteinExistence type="predicted"/>
<keyword evidence="3" id="KW-0472">Membrane</keyword>
<name>A0ABM0YCD9_CAMSA</name>
<keyword evidence="3" id="KW-1133">Transmembrane helix</keyword>
<evidence type="ECO:0000256" key="4">
    <source>
        <dbReference type="SAM" id="SignalP"/>
    </source>
</evidence>
<dbReference type="RefSeq" id="XP_010498897.1">
    <property type="nucleotide sequence ID" value="XM_010500595.2"/>
</dbReference>
<feature type="transmembrane region" description="Helical" evidence="3">
    <location>
        <begin position="201"/>
        <end position="225"/>
    </location>
</feature>
<keyword evidence="5" id="KW-1185">Reference proteome</keyword>
<feature type="chain" id="PRO_5046018831" evidence="4">
    <location>
        <begin position="24"/>
        <end position="263"/>
    </location>
</feature>
<reference evidence="5" key="1">
    <citation type="journal article" date="2014" name="Nat. Commun.">
        <title>The emerging biofuel crop Camelina sativa retains a highly undifferentiated hexaploid genome structure.</title>
        <authorList>
            <person name="Kagale S."/>
            <person name="Koh C."/>
            <person name="Nixon J."/>
            <person name="Bollina V."/>
            <person name="Clarke W.E."/>
            <person name="Tuteja R."/>
            <person name="Spillane C."/>
            <person name="Robinson S.J."/>
            <person name="Links M.G."/>
            <person name="Clarke C."/>
            <person name="Higgins E.E."/>
            <person name="Huebert T."/>
            <person name="Sharpe A.G."/>
            <person name="Parkin I.A."/>
        </authorList>
    </citation>
    <scope>NUCLEOTIDE SEQUENCE [LARGE SCALE GENOMIC DNA]</scope>
    <source>
        <strain evidence="5">cv. DH55</strain>
    </source>
</reference>
<protein>
    <submittedName>
        <fullName evidence="6">Uncharacterized protein LOC104776509 isoform X2</fullName>
    </submittedName>
</protein>
<organism evidence="5 6">
    <name type="scientific">Camelina sativa</name>
    <name type="common">False flax</name>
    <name type="synonym">Myagrum sativum</name>
    <dbReference type="NCBI Taxonomy" id="90675"/>
    <lineage>
        <taxon>Eukaryota</taxon>
        <taxon>Viridiplantae</taxon>
        <taxon>Streptophyta</taxon>
        <taxon>Embryophyta</taxon>
        <taxon>Tracheophyta</taxon>
        <taxon>Spermatophyta</taxon>
        <taxon>Magnoliopsida</taxon>
        <taxon>eudicotyledons</taxon>
        <taxon>Gunneridae</taxon>
        <taxon>Pentapetalae</taxon>
        <taxon>rosids</taxon>
        <taxon>malvids</taxon>
        <taxon>Brassicales</taxon>
        <taxon>Brassicaceae</taxon>
        <taxon>Camelineae</taxon>
        <taxon>Camelina</taxon>
    </lineage>
</organism>
<feature type="signal peptide" evidence="4">
    <location>
        <begin position="1"/>
        <end position="23"/>
    </location>
</feature>
<sequence>MALGFSSAVSLFFVLVVFNLVSGKIVLEDGYEVTTVVDGHKSGLNPYTIHALPGSSNLIVLDSSGSTFYTTSFPLSVDNVINRFAGDRTPGYLDGKAGYSKFNKPRGFAIDAKGNVYVADKGNNVIRKISSSGYVTTIAGGISKDIGHRDGPAQNATFSNDFEITFVPQRCCLLVSDHGNEMVRQINLKEEDCLESSHSNLGTYSLCSIGIAISCFLGVAIGFAVRPYIIRHTGRSQPPLVHHDMEASPNQIGGTSSDLLLLR</sequence>
<dbReference type="InterPro" id="IPR001258">
    <property type="entry name" value="NHL_repeat"/>
</dbReference>
<evidence type="ECO:0000313" key="6">
    <source>
        <dbReference type="RefSeq" id="XP_010498897.1"/>
    </source>
</evidence>
<evidence type="ECO:0000256" key="1">
    <source>
        <dbReference type="ARBA" id="ARBA00022737"/>
    </source>
</evidence>
<dbReference type="PANTHER" id="PTHR13833">
    <property type="match status" value="1"/>
</dbReference>
<evidence type="ECO:0000256" key="2">
    <source>
        <dbReference type="PROSITE-ProRule" id="PRU00504"/>
    </source>
</evidence>
<dbReference type="Proteomes" id="UP000694864">
    <property type="component" value="Chromosome 3"/>
</dbReference>
<dbReference type="SUPFAM" id="SSF101898">
    <property type="entry name" value="NHL repeat"/>
    <property type="match status" value="1"/>
</dbReference>
<keyword evidence="3" id="KW-0812">Transmembrane</keyword>
<keyword evidence="1" id="KW-0677">Repeat</keyword>
<dbReference type="PROSITE" id="PS51125">
    <property type="entry name" value="NHL"/>
    <property type="match status" value="1"/>
</dbReference>
<keyword evidence="4" id="KW-0732">Signal</keyword>
<dbReference type="PANTHER" id="PTHR13833:SF71">
    <property type="entry name" value="NHL DOMAIN-CONTAINING PROTEIN"/>
    <property type="match status" value="1"/>
</dbReference>
<feature type="repeat" description="NHL" evidence="2">
    <location>
        <begin position="102"/>
        <end position="132"/>
    </location>
</feature>
<accession>A0ABM0YCD9</accession>
<gene>
    <name evidence="6" type="primary">LOC104776509</name>
</gene>
<dbReference type="Pfam" id="PF01436">
    <property type="entry name" value="NHL"/>
    <property type="match status" value="1"/>
</dbReference>
<dbReference type="Gene3D" id="2.120.10.30">
    <property type="entry name" value="TolB, C-terminal domain"/>
    <property type="match status" value="1"/>
</dbReference>